<accession>A0A4R7RJ25</accession>
<dbReference type="AlphaFoldDB" id="A0A4R7RJ25"/>
<comment type="caution">
    <text evidence="2">The sequence shown here is derived from an EMBL/GenBank/DDBJ whole genome shotgun (WGS) entry which is preliminary data.</text>
</comment>
<evidence type="ECO:0000313" key="2">
    <source>
        <dbReference type="EMBL" id="TDU64108.1"/>
    </source>
</evidence>
<evidence type="ECO:0000313" key="3">
    <source>
        <dbReference type="Proteomes" id="UP000295662"/>
    </source>
</evidence>
<proteinExistence type="predicted"/>
<keyword evidence="1" id="KW-0472">Membrane</keyword>
<reference evidence="2 3" key="1">
    <citation type="submission" date="2019-03" db="EMBL/GenBank/DDBJ databases">
        <title>Genomic Encyclopedia of Archaeal and Bacterial Type Strains, Phase II (KMG-II): from individual species to whole genera.</title>
        <authorList>
            <person name="Goeker M."/>
        </authorList>
    </citation>
    <scope>NUCLEOTIDE SEQUENCE [LARGE SCALE GENOMIC DNA]</scope>
    <source>
        <strain evidence="2 3">ATCC 25309</strain>
    </source>
</reference>
<dbReference type="OrthoDB" id="196925at2"/>
<sequence length="162" mass="18622">MNGLPRWLYFLPALIAIVWLGWWLFGRSPTTQILAAQQKFLIAVEGRDWKEVRSMLATDYADSYGLTQETAPATAAEIMQGFLFLTLRTEVQPFQPTADRAAVRVRIQMEGQGLGFSPMIISRVNAMPEPWHFIWRKDGPWHWSWKIIRIHQSDLPLPAASQ</sequence>
<organism evidence="2 3">
    <name type="scientific">Prosthecobacter fusiformis</name>
    <dbReference type="NCBI Taxonomy" id="48464"/>
    <lineage>
        <taxon>Bacteria</taxon>
        <taxon>Pseudomonadati</taxon>
        <taxon>Verrucomicrobiota</taxon>
        <taxon>Verrucomicrobiia</taxon>
        <taxon>Verrucomicrobiales</taxon>
        <taxon>Verrucomicrobiaceae</taxon>
        <taxon>Prosthecobacter</taxon>
    </lineage>
</organism>
<feature type="transmembrane region" description="Helical" evidence="1">
    <location>
        <begin position="7"/>
        <end position="25"/>
    </location>
</feature>
<gene>
    <name evidence="2" type="ORF">EI77_04292</name>
</gene>
<keyword evidence="3" id="KW-1185">Reference proteome</keyword>
<dbReference type="RefSeq" id="WP_133797273.1">
    <property type="nucleotide sequence ID" value="NZ_SOCA01000012.1"/>
</dbReference>
<dbReference type="Proteomes" id="UP000295662">
    <property type="component" value="Unassembled WGS sequence"/>
</dbReference>
<keyword evidence="1" id="KW-1133">Transmembrane helix</keyword>
<keyword evidence="1" id="KW-0812">Transmembrane</keyword>
<evidence type="ECO:0000256" key="1">
    <source>
        <dbReference type="SAM" id="Phobius"/>
    </source>
</evidence>
<name>A0A4R7RJ25_9BACT</name>
<dbReference type="EMBL" id="SOCA01000012">
    <property type="protein sequence ID" value="TDU64108.1"/>
    <property type="molecule type" value="Genomic_DNA"/>
</dbReference>
<protein>
    <submittedName>
        <fullName evidence="2">Uncharacterized protein</fullName>
    </submittedName>
</protein>